<protein>
    <submittedName>
        <fullName evidence="2">Uncharacterized protein</fullName>
    </submittedName>
</protein>
<evidence type="ECO:0000256" key="1">
    <source>
        <dbReference type="SAM" id="MobiDB-lite"/>
    </source>
</evidence>
<evidence type="ECO:0000313" key="2">
    <source>
        <dbReference type="EMBL" id="KAJ3587322.1"/>
    </source>
</evidence>
<gene>
    <name evidence="2" type="ORF">NHX12_010920</name>
</gene>
<dbReference type="AlphaFoldDB" id="A0A9Q0I578"/>
<feature type="compositionally biased region" description="Polar residues" evidence="1">
    <location>
        <begin position="50"/>
        <end position="59"/>
    </location>
</feature>
<feature type="region of interest" description="Disordered" evidence="1">
    <location>
        <begin position="32"/>
        <end position="76"/>
    </location>
</feature>
<name>A0A9Q0I578_9TELE</name>
<dbReference type="EMBL" id="JANIIK010000116">
    <property type="protein sequence ID" value="KAJ3587322.1"/>
    <property type="molecule type" value="Genomic_DNA"/>
</dbReference>
<organism evidence="2 3">
    <name type="scientific">Muraenolepis orangiensis</name>
    <name type="common">Patagonian moray cod</name>
    <dbReference type="NCBI Taxonomy" id="630683"/>
    <lineage>
        <taxon>Eukaryota</taxon>
        <taxon>Metazoa</taxon>
        <taxon>Chordata</taxon>
        <taxon>Craniata</taxon>
        <taxon>Vertebrata</taxon>
        <taxon>Euteleostomi</taxon>
        <taxon>Actinopterygii</taxon>
        <taxon>Neopterygii</taxon>
        <taxon>Teleostei</taxon>
        <taxon>Neoteleostei</taxon>
        <taxon>Acanthomorphata</taxon>
        <taxon>Zeiogadaria</taxon>
        <taxon>Gadariae</taxon>
        <taxon>Gadiformes</taxon>
        <taxon>Muraenolepidoidei</taxon>
        <taxon>Muraenolepididae</taxon>
        <taxon>Muraenolepis</taxon>
    </lineage>
</organism>
<accession>A0A9Q0I578</accession>
<dbReference type="Proteomes" id="UP001148018">
    <property type="component" value="Unassembled WGS sequence"/>
</dbReference>
<proteinExistence type="predicted"/>
<reference evidence="2" key="1">
    <citation type="submission" date="2022-07" db="EMBL/GenBank/DDBJ databases">
        <title>Chromosome-level genome of Muraenolepis orangiensis.</title>
        <authorList>
            <person name="Kim J."/>
        </authorList>
    </citation>
    <scope>NUCLEOTIDE SEQUENCE</scope>
    <source>
        <strain evidence="2">KU_S4_2022</strain>
        <tissue evidence="2">Muscle</tissue>
    </source>
</reference>
<keyword evidence="3" id="KW-1185">Reference proteome</keyword>
<sequence>MLKKLNPTLASPQASQEKAEIREVNATRCAGDDSWEVSAGEPDGLPLAPTRSTLASVPSVTHAERSPHGLLLPGPQRSPACFYQRALREIPTWPASTRGPSSMGLIHVLGTLITHMPGK</sequence>
<evidence type="ECO:0000313" key="3">
    <source>
        <dbReference type="Proteomes" id="UP001148018"/>
    </source>
</evidence>
<comment type="caution">
    <text evidence="2">The sequence shown here is derived from an EMBL/GenBank/DDBJ whole genome shotgun (WGS) entry which is preliminary data.</text>
</comment>